<evidence type="ECO:0000313" key="2">
    <source>
        <dbReference type="Proteomes" id="UP000663181"/>
    </source>
</evidence>
<organism evidence="1 2">
    <name type="scientific">Dyella caseinilytica</name>
    <dbReference type="NCBI Taxonomy" id="1849581"/>
    <lineage>
        <taxon>Bacteria</taxon>
        <taxon>Pseudomonadati</taxon>
        <taxon>Pseudomonadota</taxon>
        <taxon>Gammaproteobacteria</taxon>
        <taxon>Lysobacterales</taxon>
        <taxon>Rhodanobacteraceae</taxon>
        <taxon>Dyella</taxon>
    </lineage>
</organism>
<keyword evidence="1" id="KW-0808">Transferase</keyword>
<dbReference type="RefSeq" id="WP_188797325.1">
    <property type="nucleotide sequence ID" value="NZ_BMIZ01000001.1"/>
</dbReference>
<accession>A0ABX7GVF0</accession>
<gene>
    <name evidence="1" type="ORF">ISN74_03160</name>
</gene>
<dbReference type="Proteomes" id="UP000663181">
    <property type="component" value="Chromosome"/>
</dbReference>
<reference evidence="1 2" key="1">
    <citation type="submission" date="2020-10" db="EMBL/GenBank/DDBJ databases">
        <title>Phylogeny of dyella-like bacteria.</title>
        <authorList>
            <person name="Fu J."/>
        </authorList>
    </citation>
    <scope>NUCLEOTIDE SEQUENCE [LARGE SCALE GENOMIC DNA]</scope>
    <source>
        <strain evidence="1 2">DHOB09</strain>
    </source>
</reference>
<keyword evidence="1" id="KW-0489">Methyltransferase</keyword>
<dbReference type="PANTHER" id="PTHR43861">
    <property type="entry name" value="TRANS-ACONITATE 2-METHYLTRANSFERASE-RELATED"/>
    <property type="match status" value="1"/>
</dbReference>
<dbReference type="Pfam" id="PF13489">
    <property type="entry name" value="Methyltransf_23"/>
    <property type="match status" value="1"/>
</dbReference>
<dbReference type="Gene3D" id="3.40.50.150">
    <property type="entry name" value="Vaccinia Virus protein VP39"/>
    <property type="match status" value="1"/>
</dbReference>
<evidence type="ECO:0000313" key="1">
    <source>
        <dbReference type="EMBL" id="QRN54396.1"/>
    </source>
</evidence>
<dbReference type="CDD" id="cd02440">
    <property type="entry name" value="AdoMet_MTases"/>
    <property type="match status" value="1"/>
</dbReference>
<sequence>MTIEAESTKGFCSYELEAVPACPACGNESGKIRYEGLQDRLEGVPGRWNLQECMACGCLFLDPRPMRDVIGRAYRSYYTHLSGAVSFADDNGNSLLWRLANDYMNARYGAHRFPVMKMGSVAISLAPPIRQQLDYFYRHLPRTPGRLLDVGCGNGVFLRRAKNAGWDVSGLEPDADAVRAAVEDGLDVYLGGLDDYRPNAPFDVATAAHVIEHVHDPKLFLQQIWGLLAKNGRIWLATPNVQSLGHKRFGRAWRGLEPPRHVVLFTAKALHALLTTTGFTNIRFLRRGRGARYIIHSSRELSVLEGLRKQRMSANWVDLRASISAAASEELVVIADKLC</sequence>
<dbReference type="GO" id="GO:0008168">
    <property type="term" value="F:methyltransferase activity"/>
    <property type="evidence" value="ECO:0007669"/>
    <property type="project" value="UniProtKB-KW"/>
</dbReference>
<dbReference type="EMBL" id="CP064030">
    <property type="protein sequence ID" value="QRN54396.1"/>
    <property type="molecule type" value="Genomic_DNA"/>
</dbReference>
<name>A0ABX7GVF0_9GAMM</name>
<dbReference type="InterPro" id="IPR029063">
    <property type="entry name" value="SAM-dependent_MTases_sf"/>
</dbReference>
<dbReference type="SUPFAM" id="SSF53335">
    <property type="entry name" value="S-adenosyl-L-methionine-dependent methyltransferases"/>
    <property type="match status" value="1"/>
</dbReference>
<protein>
    <submittedName>
        <fullName evidence="1">Class I SAM-dependent methyltransferase</fullName>
    </submittedName>
</protein>
<dbReference type="PANTHER" id="PTHR43861:SF6">
    <property type="entry name" value="METHYLTRANSFERASE TYPE 11"/>
    <property type="match status" value="1"/>
</dbReference>
<proteinExistence type="predicted"/>
<keyword evidence="2" id="KW-1185">Reference proteome</keyword>
<dbReference type="GO" id="GO:0032259">
    <property type="term" value="P:methylation"/>
    <property type="evidence" value="ECO:0007669"/>
    <property type="project" value="UniProtKB-KW"/>
</dbReference>